<proteinExistence type="predicted"/>
<protein>
    <submittedName>
        <fullName evidence="1">Uncharacterized protein</fullName>
    </submittedName>
</protein>
<accession>A0A917W5R5</accession>
<reference evidence="1" key="2">
    <citation type="submission" date="2020-09" db="EMBL/GenBank/DDBJ databases">
        <authorList>
            <person name="Sun Q."/>
            <person name="Zhou Y."/>
        </authorList>
    </citation>
    <scope>NUCLEOTIDE SEQUENCE</scope>
    <source>
        <strain evidence="1">CGMCC 4.7306</strain>
    </source>
</reference>
<comment type="caution">
    <text evidence="1">The sequence shown here is derived from an EMBL/GenBank/DDBJ whole genome shotgun (WGS) entry which is preliminary data.</text>
</comment>
<dbReference type="EMBL" id="BMMZ01000008">
    <property type="protein sequence ID" value="GGL71853.1"/>
    <property type="molecule type" value="Genomic_DNA"/>
</dbReference>
<organism evidence="1 2">
    <name type="scientific">Microlunatus endophyticus</name>
    <dbReference type="NCBI Taxonomy" id="1716077"/>
    <lineage>
        <taxon>Bacteria</taxon>
        <taxon>Bacillati</taxon>
        <taxon>Actinomycetota</taxon>
        <taxon>Actinomycetes</taxon>
        <taxon>Propionibacteriales</taxon>
        <taxon>Propionibacteriaceae</taxon>
        <taxon>Microlunatus</taxon>
    </lineage>
</organism>
<gene>
    <name evidence="1" type="ORF">GCM10011575_32720</name>
</gene>
<dbReference type="AlphaFoldDB" id="A0A917W5R5"/>
<dbReference type="Proteomes" id="UP000613840">
    <property type="component" value="Unassembled WGS sequence"/>
</dbReference>
<keyword evidence="2" id="KW-1185">Reference proteome</keyword>
<sequence>MKINFAGFVLLGAEDSALLEADLLDFGWLAVGDGAAGGAGDRVPATDGPAVSCGSAEPLWSGMTPQPTRAALIAVAAIGSSSLRRAGMAVTASPCVGEVETAQR</sequence>
<reference evidence="1" key="1">
    <citation type="journal article" date="2014" name="Int. J. Syst. Evol. Microbiol.">
        <title>Complete genome sequence of Corynebacterium casei LMG S-19264T (=DSM 44701T), isolated from a smear-ripened cheese.</title>
        <authorList>
            <consortium name="US DOE Joint Genome Institute (JGI-PGF)"/>
            <person name="Walter F."/>
            <person name="Albersmeier A."/>
            <person name="Kalinowski J."/>
            <person name="Ruckert C."/>
        </authorList>
    </citation>
    <scope>NUCLEOTIDE SEQUENCE</scope>
    <source>
        <strain evidence="1">CGMCC 4.7306</strain>
    </source>
</reference>
<name>A0A917W5R5_9ACTN</name>
<evidence type="ECO:0000313" key="2">
    <source>
        <dbReference type="Proteomes" id="UP000613840"/>
    </source>
</evidence>
<evidence type="ECO:0000313" key="1">
    <source>
        <dbReference type="EMBL" id="GGL71853.1"/>
    </source>
</evidence>